<dbReference type="InterPro" id="IPR005769">
    <property type="entry name" value="PhnE/PtxC"/>
</dbReference>
<dbReference type="InterPro" id="IPR035906">
    <property type="entry name" value="MetI-like_sf"/>
</dbReference>
<dbReference type="KEGG" id="pbf:CFX0092_A3031"/>
<dbReference type="GO" id="GO:0005886">
    <property type="term" value="C:plasma membrane"/>
    <property type="evidence" value="ECO:0007669"/>
    <property type="project" value="UniProtKB-SubCell"/>
</dbReference>
<keyword evidence="3" id="KW-1003">Cell membrane</keyword>
<feature type="transmembrane region" description="Helical" evidence="7">
    <location>
        <begin position="75"/>
        <end position="93"/>
    </location>
</feature>
<evidence type="ECO:0000256" key="4">
    <source>
        <dbReference type="ARBA" id="ARBA00022692"/>
    </source>
</evidence>
<dbReference type="CDD" id="cd06261">
    <property type="entry name" value="TM_PBP2"/>
    <property type="match status" value="2"/>
</dbReference>
<dbReference type="Gene3D" id="1.10.3720.10">
    <property type="entry name" value="MetI-like"/>
    <property type="match status" value="2"/>
</dbReference>
<feature type="transmembrane region" description="Helical" evidence="7">
    <location>
        <begin position="266"/>
        <end position="288"/>
    </location>
</feature>
<keyword evidence="4 7" id="KW-0812">Transmembrane</keyword>
<comment type="subcellular location">
    <subcellularLocation>
        <location evidence="1 7">Cell membrane</location>
        <topology evidence="1 7">Multi-pass membrane protein</topology>
    </subcellularLocation>
</comment>
<evidence type="ECO:0000313" key="9">
    <source>
        <dbReference type="EMBL" id="CUS04909.2"/>
    </source>
</evidence>
<feature type="transmembrane region" description="Helical" evidence="7">
    <location>
        <begin position="815"/>
        <end position="835"/>
    </location>
</feature>
<dbReference type="Pfam" id="PF00528">
    <property type="entry name" value="BPD_transp_1"/>
    <property type="match status" value="2"/>
</dbReference>
<feature type="transmembrane region" description="Helical" evidence="7">
    <location>
        <begin position="27"/>
        <end position="59"/>
    </location>
</feature>
<evidence type="ECO:0000313" key="10">
    <source>
        <dbReference type="Proteomes" id="UP000215027"/>
    </source>
</evidence>
<keyword evidence="10" id="KW-1185">Reference proteome</keyword>
<evidence type="ECO:0000256" key="7">
    <source>
        <dbReference type="RuleBase" id="RU363032"/>
    </source>
</evidence>
<evidence type="ECO:0000256" key="2">
    <source>
        <dbReference type="ARBA" id="ARBA00022448"/>
    </source>
</evidence>
<keyword evidence="6 7" id="KW-0472">Membrane</keyword>
<dbReference type="Gene3D" id="2.60.40.230">
    <property type="entry name" value="Neocarzinostatin-like"/>
    <property type="match status" value="1"/>
</dbReference>
<organism evidence="9 10">
    <name type="scientific">Candidatus Promineifilum breve</name>
    <dbReference type="NCBI Taxonomy" id="1806508"/>
    <lineage>
        <taxon>Bacteria</taxon>
        <taxon>Bacillati</taxon>
        <taxon>Chloroflexota</taxon>
        <taxon>Ardenticatenia</taxon>
        <taxon>Candidatus Promineifilales</taxon>
        <taxon>Candidatus Promineifilaceae</taxon>
        <taxon>Candidatus Promineifilum</taxon>
    </lineage>
</organism>
<dbReference type="PANTHER" id="PTHR30043:SF1">
    <property type="entry name" value="ABC TRANSPORT SYSTEM PERMEASE PROTEIN P69"/>
    <property type="match status" value="1"/>
</dbReference>
<dbReference type="PROSITE" id="PS50928">
    <property type="entry name" value="ABC_TM1"/>
    <property type="match status" value="2"/>
</dbReference>
<dbReference type="NCBIfam" id="TIGR01097">
    <property type="entry name" value="PhnE"/>
    <property type="match status" value="2"/>
</dbReference>
<evidence type="ECO:0000256" key="3">
    <source>
        <dbReference type="ARBA" id="ARBA00022475"/>
    </source>
</evidence>
<accession>A0A160T5Y2</accession>
<dbReference type="GO" id="GO:0015416">
    <property type="term" value="F:ABC-type phosphonate transporter activity"/>
    <property type="evidence" value="ECO:0007669"/>
    <property type="project" value="InterPro"/>
</dbReference>
<sequence length="844" mass="90980">MNPWLPALLSLIVPGSGQFILRQRTRGVVLLLTVAALLGLILWTRAYALLAPLVLLVLWNARDAYQIAHGKEPRWGTALLLIGIILYGAATLVTEVRPARLITGLPSVQPYLRSLLNPELFEYPTEDFAGVAPIMVPCVDPLPEPNRAASTNPTLSLSVPCAEVGDVIQVTGDGFEPGQAGQVQWVDPLGTPLRATLDGQLVLFEADADGRIQATLRVPQAVPLTSQPGPGETLTHAVRAVQSIPSGRLQPTETLALVWEKIGETIALAFLATVMGVVFAVPVSFLAARNLMGGNKVTRAIYNVVRALLNIIRSIETLMWAIIFVVWVGLGPFAGTLALWFHTVAALAKLYSESIESIDPGPIEAVRATGAGWAQMVVYAVLPQILPTFTSFTLYRFDINVRLSTVIGLVSDAGLGFLVIQWVRLNRFSSMATAIIAIIIVVAVLDYVSGWLRERIIQGRPIIATRNPVLRSAIRLLLVAGFVAAFVWSWRVARIEPIELIRGAPQGLALAREFAVPDLFTRPTEARAISAPLVVPCGVAEPGAPSDPAITLSAPCGDPGDPLVITGSRLPPNITVSIRWVLPDGGFLRVRSNCCDTDDAGNVRLETTINPIVAITETQPLPARVEITYEEITGPWQLSDTVRTVVRLSIVTLLMALMATTIGAIFAIPLSFLAARNIMGNTPLGRTVYYALRTTFNITRSVEPLILVLIAATWVGAGPFAGVLALALNNIPNLGKLFSESIEEIDPGPVEAITATGATRLQSLVYAITPQLVPPFLAFIIYQWDINIRMSTVIGFVGGGGIGQQFRIWVSLNQYGAAGTAIWAIVIMVWTMDYLSAKARERLV</sequence>
<dbReference type="Proteomes" id="UP000215027">
    <property type="component" value="Chromosome I"/>
</dbReference>
<dbReference type="RefSeq" id="WP_095044184.1">
    <property type="nucleotide sequence ID" value="NZ_LN890655.1"/>
</dbReference>
<feature type="transmembrane region" description="Helical" evidence="7">
    <location>
        <begin position="791"/>
        <end position="809"/>
    </location>
</feature>
<keyword evidence="2 7" id="KW-0813">Transport</keyword>
<feature type="transmembrane region" description="Helical" evidence="7">
    <location>
        <begin position="648"/>
        <end position="674"/>
    </location>
</feature>
<gene>
    <name evidence="9" type="ORF">CFX0092_A3031</name>
</gene>
<evidence type="ECO:0000256" key="6">
    <source>
        <dbReference type="ARBA" id="ARBA00023136"/>
    </source>
</evidence>
<feature type="domain" description="ABC transmembrane type-1" evidence="8">
    <location>
        <begin position="262"/>
        <end position="449"/>
    </location>
</feature>
<evidence type="ECO:0000256" key="1">
    <source>
        <dbReference type="ARBA" id="ARBA00004651"/>
    </source>
</evidence>
<comment type="similarity">
    <text evidence="7">Belongs to the binding-protein-dependent transport system permease family.</text>
</comment>
<dbReference type="EMBL" id="LN890655">
    <property type="protein sequence ID" value="CUS04909.2"/>
    <property type="molecule type" value="Genomic_DNA"/>
</dbReference>
<feature type="transmembrane region" description="Helical" evidence="7">
    <location>
        <begin position="473"/>
        <end position="490"/>
    </location>
</feature>
<feature type="transmembrane region" description="Helical" evidence="7">
    <location>
        <begin position="406"/>
        <end position="425"/>
    </location>
</feature>
<feature type="domain" description="ABC transmembrane type-1" evidence="8">
    <location>
        <begin position="649"/>
        <end position="836"/>
    </location>
</feature>
<feature type="transmembrane region" description="Helical" evidence="7">
    <location>
        <begin position="318"/>
        <end position="341"/>
    </location>
</feature>
<feature type="transmembrane region" description="Helical" evidence="7">
    <location>
        <begin position="431"/>
        <end position="452"/>
    </location>
</feature>
<evidence type="ECO:0000256" key="5">
    <source>
        <dbReference type="ARBA" id="ARBA00022989"/>
    </source>
</evidence>
<dbReference type="PANTHER" id="PTHR30043">
    <property type="entry name" value="PHOSPHONATES TRANSPORT SYSTEM PERMEASE PROTEIN"/>
    <property type="match status" value="1"/>
</dbReference>
<dbReference type="OrthoDB" id="152016at2"/>
<dbReference type="SUPFAM" id="SSF161098">
    <property type="entry name" value="MetI-like"/>
    <property type="match status" value="2"/>
</dbReference>
<reference evidence="9" key="1">
    <citation type="submission" date="2016-01" db="EMBL/GenBank/DDBJ databases">
        <authorList>
            <person name="Mcilroy J.S."/>
            <person name="Karst M S."/>
            <person name="Albertsen M."/>
        </authorList>
    </citation>
    <scope>NUCLEOTIDE SEQUENCE</scope>
    <source>
        <strain evidence="9">Cfx-K</strain>
    </source>
</reference>
<feature type="transmembrane region" description="Helical" evidence="7">
    <location>
        <begin position="705"/>
        <end position="728"/>
    </location>
</feature>
<keyword evidence="5 7" id="KW-1133">Transmembrane helix</keyword>
<proteinExistence type="inferred from homology"/>
<protein>
    <recommendedName>
        <fullName evidence="8">ABC transmembrane type-1 domain-containing protein</fullName>
    </recommendedName>
</protein>
<dbReference type="AlphaFoldDB" id="A0A160T5Y2"/>
<evidence type="ECO:0000259" key="8">
    <source>
        <dbReference type="PROSITE" id="PS50928"/>
    </source>
</evidence>
<name>A0A160T5Y2_9CHLR</name>
<dbReference type="InterPro" id="IPR000515">
    <property type="entry name" value="MetI-like"/>
</dbReference>